<dbReference type="InterPro" id="IPR011663">
    <property type="entry name" value="UTRA"/>
</dbReference>
<dbReference type="GO" id="GO:0003677">
    <property type="term" value="F:DNA binding"/>
    <property type="evidence" value="ECO:0007669"/>
    <property type="project" value="UniProtKB-KW"/>
</dbReference>
<dbReference type="InterPro" id="IPR028978">
    <property type="entry name" value="Chorismate_lyase_/UTRA_dom_sf"/>
</dbReference>
<dbReference type="CDD" id="cd07377">
    <property type="entry name" value="WHTH_GntR"/>
    <property type="match status" value="1"/>
</dbReference>
<dbReference type="RefSeq" id="WP_021752918.1">
    <property type="nucleotide sequence ID" value="NZ_KI271828.1"/>
</dbReference>
<keyword evidence="3" id="KW-0804">Transcription</keyword>
<dbReference type="PANTHER" id="PTHR44846:SF1">
    <property type="entry name" value="MANNOSYL-D-GLYCERATE TRANSPORT_METABOLISM SYSTEM REPRESSOR MNGR-RELATED"/>
    <property type="match status" value="1"/>
</dbReference>
<dbReference type="InterPro" id="IPR036390">
    <property type="entry name" value="WH_DNA-bd_sf"/>
</dbReference>
<dbReference type="SUPFAM" id="SSF64288">
    <property type="entry name" value="Chorismate lyase-like"/>
    <property type="match status" value="1"/>
</dbReference>
<evidence type="ECO:0000313" key="6">
    <source>
        <dbReference type="Proteomes" id="UP000016637"/>
    </source>
</evidence>
<organism evidence="5 6">
    <name type="scientific">Gemella bergeri ATCC 700627</name>
    <dbReference type="NCBI Taxonomy" id="1321820"/>
    <lineage>
        <taxon>Bacteria</taxon>
        <taxon>Bacillati</taxon>
        <taxon>Bacillota</taxon>
        <taxon>Bacilli</taxon>
        <taxon>Bacillales</taxon>
        <taxon>Gemellaceae</taxon>
        <taxon>Gemella</taxon>
    </lineage>
</organism>
<dbReference type="InterPro" id="IPR050679">
    <property type="entry name" value="Bact_HTH_transcr_reg"/>
</dbReference>
<dbReference type="InterPro" id="IPR000524">
    <property type="entry name" value="Tscrpt_reg_HTH_GntR"/>
</dbReference>
<dbReference type="AlphaFoldDB" id="U2RSB0"/>
<dbReference type="SMART" id="SM00866">
    <property type="entry name" value="UTRA"/>
    <property type="match status" value="1"/>
</dbReference>
<sequence length="234" mass="27735">MKKYEKIINDIILKIKTGIFKEGEQLYTEREIKEIYNVSSTTAVRVLNELEVTGYIFRVQGKGSFVNKTLVNKRVYLTETNNFNKIFKEAVAERSEVIDVQLVQDKELCSKLQLKNQKLLKVTRIKYIGTTPWAYQTNYIPIKYLPNINITDIDNFRELATMIRKEYRIDIHQEKSKKTMKVITDVPDEISKYIAPNGEPCFEFDRYTYFSDGKIFEYVKIYINYKYYSITIKD</sequence>
<dbReference type="Pfam" id="PF07702">
    <property type="entry name" value="UTRA"/>
    <property type="match status" value="1"/>
</dbReference>
<name>U2RSB0_9BACL</name>
<keyword evidence="2" id="KW-0238">DNA-binding</keyword>
<evidence type="ECO:0000259" key="4">
    <source>
        <dbReference type="PROSITE" id="PS50949"/>
    </source>
</evidence>
<dbReference type="GO" id="GO:0003700">
    <property type="term" value="F:DNA-binding transcription factor activity"/>
    <property type="evidence" value="ECO:0007669"/>
    <property type="project" value="InterPro"/>
</dbReference>
<feature type="domain" description="HTH gntR-type" evidence="4">
    <location>
        <begin position="1"/>
        <end position="69"/>
    </location>
</feature>
<proteinExistence type="predicted"/>
<evidence type="ECO:0000256" key="3">
    <source>
        <dbReference type="ARBA" id="ARBA00023163"/>
    </source>
</evidence>
<accession>U2RSB0</accession>
<gene>
    <name evidence="5" type="ORF">HMPREF1983_01379</name>
</gene>
<keyword evidence="6" id="KW-1185">Reference proteome</keyword>
<dbReference type="SMART" id="SM00345">
    <property type="entry name" value="HTH_GNTR"/>
    <property type="match status" value="1"/>
</dbReference>
<evidence type="ECO:0000313" key="5">
    <source>
        <dbReference type="EMBL" id="ERK56418.1"/>
    </source>
</evidence>
<keyword evidence="1" id="KW-0805">Transcription regulation</keyword>
<dbReference type="PANTHER" id="PTHR44846">
    <property type="entry name" value="MANNOSYL-D-GLYCERATE TRANSPORT/METABOLISM SYSTEM REPRESSOR MNGR-RELATED"/>
    <property type="match status" value="1"/>
</dbReference>
<dbReference type="Proteomes" id="UP000016637">
    <property type="component" value="Unassembled WGS sequence"/>
</dbReference>
<comment type="caution">
    <text evidence="5">The sequence shown here is derived from an EMBL/GenBank/DDBJ whole genome shotgun (WGS) entry which is preliminary data.</text>
</comment>
<evidence type="ECO:0000256" key="1">
    <source>
        <dbReference type="ARBA" id="ARBA00023015"/>
    </source>
</evidence>
<dbReference type="EMBL" id="AWVP01000092">
    <property type="protein sequence ID" value="ERK56418.1"/>
    <property type="molecule type" value="Genomic_DNA"/>
</dbReference>
<dbReference type="SUPFAM" id="SSF46785">
    <property type="entry name" value="Winged helix' DNA-binding domain"/>
    <property type="match status" value="1"/>
</dbReference>
<dbReference type="eggNOG" id="COG2188">
    <property type="taxonomic scope" value="Bacteria"/>
</dbReference>
<dbReference type="InterPro" id="IPR036388">
    <property type="entry name" value="WH-like_DNA-bd_sf"/>
</dbReference>
<dbReference type="PATRIC" id="fig|1321820.3.peg.1331"/>
<dbReference type="GO" id="GO:0045892">
    <property type="term" value="P:negative regulation of DNA-templated transcription"/>
    <property type="evidence" value="ECO:0007669"/>
    <property type="project" value="TreeGrafter"/>
</dbReference>
<dbReference type="Gene3D" id="3.40.1410.10">
    <property type="entry name" value="Chorismate lyase-like"/>
    <property type="match status" value="1"/>
</dbReference>
<reference evidence="5 6" key="1">
    <citation type="submission" date="2013-08" db="EMBL/GenBank/DDBJ databases">
        <authorList>
            <person name="Weinstock G."/>
            <person name="Sodergren E."/>
            <person name="Wylie T."/>
            <person name="Fulton L."/>
            <person name="Fulton R."/>
            <person name="Fronick C."/>
            <person name="O'Laughlin M."/>
            <person name="Godfrey J."/>
            <person name="Miner T."/>
            <person name="Herter B."/>
            <person name="Appelbaum E."/>
            <person name="Cordes M."/>
            <person name="Lek S."/>
            <person name="Wollam A."/>
            <person name="Pepin K.H."/>
            <person name="Palsikar V.B."/>
            <person name="Mitreva M."/>
            <person name="Wilson R.K."/>
        </authorList>
    </citation>
    <scope>NUCLEOTIDE SEQUENCE [LARGE SCALE GENOMIC DNA]</scope>
    <source>
        <strain evidence="5 6">ATCC 700627</strain>
    </source>
</reference>
<dbReference type="Gene3D" id="1.10.10.10">
    <property type="entry name" value="Winged helix-like DNA-binding domain superfamily/Winged helix DNA-binding domain"/>
    <property type="match status" value="1"/>
</dbReference>
<evidence type="ECO:0000256" key="2">
    <source>
        <dbReference type="ARBA" id="ARBA00023125"/>
    </source>
</evidence>
<dbReference type="PROSITE" id="PS50949">
    <property type="entry name" value="HTH_GNTR"/>
    <property type="match status" value="1"/>
</dbReference>
<dbReference type="Pfam" id="PF00392">
    <property type="entry name" value="GntR"/>
    <property type="match status" value="1"/>
</dbReference>
<protein>
    <submittedName>
        <fullName evidence="5">Transcriptional regulator, GntR family</fullName>
    </submittedName>
</protein>
<dbReference type="HOGENOM" id="CLU_063236_4_3_9"/>